<comment type="caution">
    <text evidence="1">The sequence shown here is derived from an EMBL/GenBank/DDBJ whole genome shotgun (WGS) entry which is preliminary data.</text>
</comment>
<gene>
    <name evidence="1" type="ORF">LCGC14_2664480</name>
</gene>
<reference evidence="1" key="1">
    <citation type="journal article" date="2015" name="Nature">
        <title>Complex archaea that bridge the gap between prokaryotes and eukaryotes.</title>
        <authorList>
            <person name="Spang A."/>
            <person name="Saw J.H."/>
            <person name="Jorgensen S.L."/>
            <person name="Zaremba-Niedzwiedzka K."/>
            <person name="Martijn J."/>
            <person name="Lind A.E."/>
            <person name="van Eijk R."/>
            <person name="Schleper C."/>
            <person name="Guy L."/>
            <person name="Ettema T.J."/>
        </authorList>
    </citation>
    <scope>NUCLEOTIDE SEQUENCE</scope>
</reference>
<dbReference type="AlphaFoldDB" id="A0A0F8ZQY2"/>
<accession>A0A0F8ZQY2</accession>
<evidence type="ECO:0000313" key="1">
    <source>
        <dbReference type="EMBL" id="KKK96263.1"/>
    </source>
</evidence>
<dbReference type="EMBL" id="LAZR01046557">
    <property type="protein sequence ID" value="KKK96263.1"/>
    <property type="molecule type" value="Genomic_DNA"/>
</dbReference>
<name>A0A0F8ZQY2_9ZZZZ</name>
<sequence length="108" mass="12609">MAVAWHDRIKEWKALGDKACQEQGRILLVNNQMTGERIISDEQSGDFVKDMRLLLKAIGVDSFSPKVDDMMYPMNCLYNTPHHALWDARKVEHVRLCIDHARKDGWLW</sequence>
<organism evidence="1">
    <name type="scientific">marine sediment metagenome</name>
    <dbReference type="NCBI Taxonomy" id="412755"/>
    <lineage>
        <taxon>unclassified sequences</taxon>
        <taxon>metagenomes</taxon>
        <taxon>ecological metagenomes</taxon>
    </lineage>
</organism>
<proteinExistence type="predicted"/>
<protein>
    <submittedName>
        <fullName evidence="1">Uncharacterized protein</fullName>
    </submittedName>
</protein>